<evidence type="ECO:0000256" key="5">
    <source>
        <dbReference type="ARBA" id="ARBA00022884"/>
    </source>
</evidence>
<organism evidence="7 8">
    <name type="scientific">Candidatus Beckwithbacteria bacterium CG2_30_44_31</name>
    <dbReference type="NCBI Taxonomy" id="1805035"/>
    <lineage>
        <taxon>Bacteria</taxon>
        <taxon>Candidatus Beckwithiibacteriota</taxon>
    </lineage>
</organism>
<dbReference type="InterPro" id="IPR014721">
    <property type="entry name" value="Ribsml_uS5_D2-typ_fold_subgr"/>
</dbReference>
<dbReference type="EMBL" id="MNXQ01000041">
    <property type="protein sequence ID" value="OIP03359.1"/>
    <property type="molecule type" value="Genomic_DNA"/>
</dbReference>
<dbReference type="InterPro" id="IPR000100">
    <property type="entry name" value="RNase_P"/>
</dbReference>
<dbReference type="Pfam" id="PF00825">
    <property type="entry name" value="Ribonuclease_P"/>
    <property type="match status" value="1"/>
</dbReference>
<keyword evidence="3" id="KW-0255">Endonuclease</keyword>
<evidence type="ECO:0000256" key="4">
    <source>
        <dbReference type="ARBA" id="ARBA00022801"/>
    </source>
</evidence>
<protein>
    <recommendedName>
        <fullName evidence="6">Ribonuclease P protein component</fullName>
        <ecNumber evidence="6">3.1.26.5</ecNumber>
    </recommendedName>
</protein>
<evidence type="ECO:0000313" key="7">
    <source>
        <dbReference type="EMBL" id="OIP03359.1"/>
    </source>
</evidence>
<comment type="caution">
    <text evidence="7">The sequence shown here is derived from an EMBL/GenBank/DDBJ whole genome shotgun (WGS) entry which is preliminary data.</text>
</comment>
<reference evidence="7 8" key="1">
    <citation type="journal article" date="2016" name="Environ. Microbiol.">
        <title>Genomic resolution of a cold subsurface aquifer community provides metabolic insights for novel microbes adapted to high CO concentrations.</title>
        <authorList>
            <person name="Probst A.J."/>
            <person name="Castelle C.J."/>
            <person name="Singh A."/>
            <person name="Brown C.T."/>
            <person name="Anantharaman K."/>
            <person name="Sharon I."/>
            <person name="Hug L.A."/>
            <person name="Burstein D."/>
            <person name="Emerson J.B."/>
            <person name="Thomas B.C."/>
            <person name="Banfield J.F."/>
        </authorList>
    </citation>
    <scope>NUCLEOTIDE SEQUENCE [LARGE SCALE GENOMIC DNA]</scope>
    <source>
        <strain evidence="7">CG2_30_44_31</strain>
    </source>
</reference>
<keyword evidence="4" id="KW-0378">Hydrolase</keyword>
<name>A0A1J5B7N4_9BACT</name>
<evidence type="ECO:0000256" key="3">
    <source>
        <dbReference type="ARBA" id="ARBA00022759"/>
    </source>
</evidence>
<dbReference type="AlphaFoldDB" id="A0A1J5B7N4"/>
<gene>
    <name evidence="7" type="ORF">AUK18_02200</name>
</gene>
<dbReference type="Gene3D" id="3.30.230.10">
    <property type="match status" value="1"/>
</dbReference>
<evidence type="ECO:0000256" key="6">
    <source>
        <dbReference type="NCBIfam" id="TIGR00188"/>
    </source>
</evidence>
<keyword evidence="5" id="KW-0694">RNA-binding</keyword>
<keyword evidence="1" id="KW-0819">tRNA processing</keyword>
<dbReference type="GO" id="GO:0000049">
    <property type="term" value="F:tRNA binding"/>
    <property type="evidence" value="ECO:0007669"/>
    <property type="project" value="InterPro"/>
</dbReference>
<keyword evidence="2" id="KW-0540">Nuclease</keyword>
<dbReference type="NCBIfam" id="TIGR00188">
    <property type="entry name" value="rnpA"/>
    <property type="match status" value="1"/>
</dbReference>
<dbReference type="PANTHER" id="PTHR33992:SF1">
    <property type="entry name" value="RIBONUCLEASE P PROTEIN COMPONENT"/>
    <property type="match status" value="1"/>
</dbReference>
<evidence type="ECO:0000256" key="1">
    <source>
        <dbReference type="ARBA" id="ARBA00022694"/>
    </source>
</evidence>
<evidence type="ECO:0000256" key="2">
    <source>
        <dbReference type="ARBA" id="ARBA00022722"/>
    </source>
</evidence>
<dbReference type="SUPFAM" id="SSF54211">
    <property type="entry name" value="Ribosomal protein S5 domain 2-like"/>
    <property type="match status" value="1"/>
</dbReference>
<evidence type="ECO:0000313" key="8">
    <source>
        <dbReference type="Proteomes" id="UP000183605"/>
    </source>
</evidence>
<dbReference type="GO" id="GO:0042781">
    <property type="term" value="F:3'-tRNA processing endoribonuclease activity"/>
    <property type="evidence" value="ECO:0007669"/>
    <property type="project" value="TreeGrafter"/>
</dbReference>
<dbReference type="GO" id="GO:0004526">
    <property type="term" value="F:ribonuclease P activity"/>
    <property type="evidence" value="ECO:0007669"/>
    <property type="project" value="UniProtKB-UniRule"/>
</dbReference>
<dbReference type="GO" id="GO:0030677">
    <property type="term" value="C:ribonuclease P complex"/>
    <property type="evidence" value="ECO:0007669"/>
    <property type="project" value="TreeGrafter"/>
</dbReference>
<accession>A0A1J5B7N4</accession>
<dbReference type="PANTHER" id="PTHR33992">
    <property type="entry name" value="RIBONUCLEASE P PROTEIN COMPONENT"/>
    <property type="match status" value="1"/>
</dbReference>
<sequence length="112" mass="12559">MLPQPYRLPGCRIIAVLKSSQSFHSPLFTLKILKTDRPSTQIGIIVPVKVSRLAVVRNHHKRLVSEAIKPYLSKFKPNHELIFLAKPAILKQSLSAIQADLLKLLKACSLLN</sequence>
<proteinExistence type="predicted"/>
<dbReference type="EC" id="3.1.26.5" evidence="6"/>
<dbReference type="Proteomes" id="UP000183605">
    <property type="component" value="Unassembled WGS sequence"/>
</dbReference>
<dbReference type="InterPro" id="IPR020568">
    <property type="entry name" value="Ribosomal_Su5_D2-typ_SF"/>
</dbReference>